<keyword evidence="5" id="KW-0067">ATP-binding</keyword>
<comment type="caution">
    <text evidence="8">The sequence shown here is derived from an EMBL/GenBank/DDBJ whole genome shotgun (WGS) entry which is preliminary data.</text>
</comment>
<keyword evidence="1" id="KW-0723">Serine/threonine-protein kinase</keyword>
<dbReference type="InterPro" id="IPR036890">
    <property type="entry name" value="HATPase_C_sf"/>
</dbReference>
<dbReference type="GO" id="GO:0016989">
    <property type="term" value="F:sigma factor antagonist activity"/>
    <property type="evidence" value="ECO:0007669"/>
    <property type="project" value="InterPro"/>
</dbReference>
<feature type="domain" description="Histidine kinase/HSP90-like ATPase" evidence="7">
    <location>
        <begin position="31"/>
        <end position="134"/>
    </location>
</feature>
<dbReference type="InterPro" id="IPR010194">
    <property type="entry name" value="Anti-sigma_F"/>
</dbReference>
<dbReference type="InterPro" id="IPR050267">
    <property type="entry name" value="Anti-sigma-factor_SerPK"/>
</dbReference>
<name>A0A1R0IHS1_SULTH</name>
<evidence type="ECO:0000313" key="9">
    <source>
        <dbReference type="Proteomes" id="UP000242705"/>
    </source>
</evidence>
<dbReference type="PANTHER" id="PTHR35526">
    <property type="entry name" value="ANTI-SIGMA-F FACTOR RSBW-RELATED"/>
    <property type="match status" value="1"/>
</dbReference>
<keyword evidence="4" id="KW-0418">Kinase</keyword>
<evidence type="ECO:0000256" key="4">
    <source>
        <dbReference type="ARBA" id="ARBA00022777"/>
    </source>
</evidence>
<dbReference type="GO" id="GO:0005524">
    <property type="term" value="F:ATP binding"/>
    <property type="evidence" value="ECO:0007669"/>
    <property type="project" value="UniProtKB-KW"/>
</dbReference>
<dbReference type="Proteomes" id="UP000242705">
    <property type="component" value="Unassembled WGS sequence"/>
</dbReference>
<evidence type="ECO:0000256" key="2">
    <source>
        <dbReference type="ARBA" id="ARBA00022679"/>
    </source>
</evidence>
<protein>
    <submittedName>
        <fullName evidence="8">Anti-sigma F factor</fullName>
    </submittedName>
</protein>
<dbReference type="Pfam" id="PF13581">
    <property type="entry name" value="HATPase_c_2"/>
    <property type="match status" value="1"/>
</dbReference>
<dbReference type="SUPFAM" id="SSF55874">
    <property type="entry name" value="ATPase domain of HSP90 chaperone/DNA topoisomerase II/histidine kinase"/>
    <property type="match status" value="1"/>
</dbReference>
<evidence type="ECO:0000256" key="1">
    <source>
        <dbReference type="ARBA" id="ARBA00022527"/>
    </source>
</evidence>
<organism evidence="8 9">
    <name type="scientific">Sulfobacillus thermosulfidooxidans</name>
    <dbReference type="NCBI Taxonomy" id="28034"/>
    <lineage>
        <taxon>Bacteria</taxon>
        <taxon>Bacillati</taxon>
        <taxon>Bacillota</taxon>
        <taxon>Clostridia</taxon>
        <taxon>Eubacteriales</taxon>
        <taxon>Clostridiales Family XVII. Incertae Sedis</taxon>
        <taxon>Sulfobacillus</taxon>
    </lineage>
</organism>
<dbReference type="GO" id="GO:0030435">
    <property type="term" value="P:sporulation resulting in formation of a cellular spore"/>
    <property type="evidence" value="ECO:0007669"/>
    <property type="project" value="UniProtKB-KW"/>
</dbReference>
<dbReference type="GO" id="GO:0042174">
    <property type="term" value="P:negative regulation of sporulation resulting in formation of a cellular spore"/>
    <property type="evidence" value="ECO:0007669"/>
    <property type="project" value="InterPro"/>
</dbReference>
<keyword evidence="3" id="KW-0547">Nucleotide-binding</keyword>
<reference evidence="8 9" key="1">
    <citation type="journal article" date="2014" name="BMC Genomics">
        <title>Comparison of environmental and isolate Sulfobacillus genomes reveals diverse carbon, sulfur, nitrogen, and hydrogen metabolisms.</title>
        <authorList>
            <person name="Justice N.B."/>
            <person name="Norman A."/>
            <person name="Brown C.T."/>
            <person name="Singh A."/>
            <person name="Thomas B.C."/>
            <person name="Banfield J.F."/>
        </authorList>
    </citation>
    <scope>NUCLEOTIDE SEQUENCE [LARGE SCALE GENOMIC DNA]</scope>
    <source>
        <strain evidence="8">AMDSBA5</strain>
    </source>
</reference>
<dbReference type="AlphaFoldDB" id="A0A1R0IHS1"/>
<proteinExistence type="predicted"/>
<evidence type="ECO:0000256" key="3">
    <source>
        <dbReference type="ARBA" id="ARBA00022741"/>
    </source>
</evidence>
<dbReference type="SMART" id="SM00387">
    <property type="entry name" value="HATPase_c"/>
    <property type="match status" value="1"/>
</dbReference>
<sequence length="143" mass="15411">MQMRFLSVPDNVGLARVAIAALAGQAPFSLSDIDEIKVAVSEAVSNAIIHGYKGKPDGWVELTGTLDKLGLTIVVEDFGVGIADIEQARQPSFSSDPERMGLGFVFMESFMHGLHVESTVGKGTRVEMQRFATIQGELSRDAQ</sequence>
<keyword evidence="6" id="KW-0749">Sporulation</keyword>
<dbReference type="EMBL" id="PXYX01000012">
    <property type="protein sequence ID" value="PSR27553.1"/>
    <property type="molecule type" value="Genomic_DNA"/>
</dbReference>
<dbReference type="InterPro" id="IPR003594">
    <property type="entry name" value="HATPase_dom"/>
</dbReference>
<evidence type="ECO:0000256" key="6">
    <source>
        <dbReference type="ARBA" id="ARBA00022969"/>
    </source>
</evidence>
<keyword evidence="2" id="KW-0808">Transferase</keyword>
<dbReference type="NCBIfam" id="TIGR01925">
    <property type="entry name" value="spIIAB"/>
    <property type="match status" value="1"/>
</dbReference>
<evidence type="ECO:0000313" key="8">
    <source>
        <dbReference type="EMBL" id="PSR27553.1"/>
    </source>
</evidence>
<dbReference type="RefSeq" id="WP_037913565.1">
    <property type="nucleotide sequence ID" value="NZ_MDZD01000001.1"/>
</dbReference>
<dbReference type="GO" id="GO:0004674">
    <property type="term" value="F:protein serine/threonine kinase activity"/>
    <property type="evidence" value="ECO:0007669"/>
    <property type="project" value="UniProtKB-KW"/>
</dbReference>
<evidence type="ECO:0000259" key="7">
    <source>
        <dbReference type="SMART" id="SM00387"/>
    </source>
</evidence>
<accession>A0A1R0IHS1</accession>
<evidence type="ECO:0000256" key="5">
    <source>
        <dbReference type="ARBA" id="ARBA00022840"/>
    </source>
</evidence>
<dbReference type="Gene3D" id="3.30.565.10">
    <property type="entry name" value="Histidine kinase-like ATPase, C-terminal domain"/>
    <property type="match status" value="1"/>
</dbReference>
<dbReference type="PANTHER" id="PTHR35526:SF3">
    <property type="entry name" value="ANTI-SIGMA-F FACTOR RSBW"/>
    <property type="match status" value="1"/>
</dbReference>
<gene>
    <name evidence="8" type="ORF">C7B47_07885</name>
</gene>